<dbReference type="Gene3D" id="3.40.50.150">
    <property type="entry name" value="Vaccinia Virus protein VP39"/>
    <property type="match status" value="1"/>
</dbReference>
<evidence type="ECO:0000256" key="3">
    <source>
        <dbReference type="ARBA" id="ARBA00022691"/>
    </source>
</evidence>
<evidence type="ECO:0000256" key="2">
    <source>
        <dbReference type="ARBA" id="ARBA00022679"/>
    </source>
</evidence>
<comment type="caution">
    <text evidence="4">The sequence shown here is derived from an EMBL/GenBank/DDBJ whole genome shotgun (WGS) entry which is preliminary data.</text>
</comment>
<gene>
    <name evidence="4" type="ORF">GC722_09135</name>
</gene>
<keyword evidence="1 4" id="KW-0489">Methyltransferase</keyword>
<dbReference type="AlphaFoldDB" id="A0A6A9UX07"/>
<dbReference type="Pfam" id="PF01596">
    <property type="entry name" value="Methyltransf_3"/>
    <property type="match status" value="1"/>
</dbReference>
<dbReference type="GO" id="GO:0008757">
    <property type="term" value="F:S-adenosylmethionine-dependent methyltransferase activity"/>
    <property type="evidence" value="ECO:0007669"/>
    <property type="project" value="TreeGrafter"/>
</dbReference>
<evidence type="ECO:0000256" key="1">
    <source>
        <dbReference type="ARBA" id="ARBA00022603"/>
    </source>
</evidence>
<evidence type="ECO:0000313" key="4">
    <source>
        <dbReference type="EMBL" id="MVA76185.1"/>
    </source>
</evidence>
<dbReference type="EMBL" id="WPCU01000005">
    <property type="protein sequence ID" value="MVA76185.1"/>
    <property type="molecule type" value="Genomic_DNA"/>
</dbReference>
<dbReference type="PANTHER" id="PTHR10509">
    <property type="entry name" value="O-METHYLTRANSFERASE-RELATED"/>
    <property type="match status" value="1"/>
</dbReference>
<proteinExistence type="predicted"/>
<dbReference type="InterPro" id="IPR002935">
    <property type="entry name" value="SAM_O-MeTrfase"/>
</dbReference>
<keyword evidence="5" id="KW-1185">Reference proteome</keyword>
<accession>A0A6A9UX07</accession>
<dbReference type="GO" id="GO:0032259">
    <property type="term" value="P:methylation"/>
    <property type="evidence" value="ECO:0007669"/>
    <property type="project" value="UniProtKB-KW"/>
</dbReference>
<dbReference type="GO" id="GO:0008171">
    <property type="term" value="F:O-methyltransferase activity"/>
    <property type="evidence" value="ECO:0007669"/>
    <property type="project" value="InterPro"/>
</dbReference>
<dbReference type="Proteomes" id="UP000435304">
    <property type="component" value="Unassembled WGS sequence"/>
</dbReference>
<dbReference type="CDD" id="cd02440">
    <property type="entry name" value="AdoMet_MTases"/>
    <property type="match status" value="1"/>
</dbReference>
<sequence>MNESHGTSAPSPDLWAWTETFVPESAAAAAAREQAAGAGLASVSRGSASLLTLLARTVSARAVVEIGTGSGVAALALFDGMAPNGVLTSVDPEAEDQVHARRTLLAAGIPSNRFRLITGRPLDVLPRLSDGVYDLVLVTGDKLEYVEYVAQALRLLRPGGLVVLEDVLWSGRTADASNEEDETIVIREALEAVADSEELTYALLPVGDGVLVAVKH</sequence>
<dbReference type="RefSeq" id="WP_331714598.1">
    <property type="nucleotide sequence ID" value="NZ_WPCU01000005.1"/>
</dbReference>
<dbReference type="PANTHER" id="PTHR10509:SF85">
    <property type="entry name" value="O-METHYLTRANSFERASE RV1220C-RELATED"/>
    <property type="match status" value="1"/>
</dbReference>
<reference evidence="4 5" key="1">
    <citation type="submission" date="2019-12" db="EMBL/GenBank/DDBJ databases">
        <title>Auraticoccus cholistani sp. nov., an actinomycete isolated from soil of Cholistan desert.</title>
        <authorList>
            <person name="Cheema M.T."/>
        </authorList>
    </citation>
    <scope>NUCLEOTIDE SEQUENCE [LARGE SCALE GENOMIC DNA]</scope>
    <source>
        <strain evidence="4 5">F435</strain>
    </source>
</reference>
<organism evidence="4 5">
    <name type="scientific">Auraticoccus cholistanensis</name>
    <dbReference type="NCBI Taxonomy" id="2656650"/>
    <lineage>
        <taxon>Bacteria</taxon>
        <taxon>Bacillati</taxon>
        <taxon>Actinomycetota</taxon>
        <taxon>Actinomycetes</taxon>
        <taxon>Propionibacteriales</taxon>
        <taxon>Propionibacteriaceae</taxon>
        <taxon>Auraticoccus</taxon>
    </lineage>
</organism>
<keyword evidence="2 4" id="KW-0808">Transferase</keyword>
<evidence type="ECO:0000313" key="5">
    <source>
        <dbReference type="Proteomes" id="UP000435304"/>
    </source>
</evidence>
<protein>
    <submittedName>
        <fullName evidence="4">Methyltransferase domain-containing protein</fullName>
    </submittedName>
</protein>
<keyword evidence="3" id="KW-0949">S-adenosyl-L-methionine</keyword>
<dbReference type="InterPro" id="IPR029063">
    <property type="entry name" value="SAM-dependent_MTases_sf"/>
</dbReference>
<dbReference type="PROSITE" id="PS51682">
    <property type="entry name" value="SAM_OMT_I"/>
    <property type="match status" value="1"/>
</dbReference>
<dbReference type="SUPFAM" id="SSF53335">
    <property type="entry name" value="S-adenosyl-L-methionine-dependent methyltransferases"/>
    <property type="match status" value="1"/>
</dbReference>
<dbReference type="InterPro" id="IPR050362">
    <property type="entry name" value="Cation-dep_OMT"/>
</dbReference>
<name>A0A6A9UX07_9ACTN</name>